<sequence length="61" mass="6128">MSDSETALLIEVLVAGSLGGLPPWWARRCADALGVDGLGVDGLAVSLGPDAGAAELMLFSD</sequence>
<keyword evidence="2" id="KW-1185">Reference proteome</keyword>
<comment type="caution">
    <text evidence="1">The sequence shown here is derived from an EMBL/GenBank/DDBJ whole genome shotgun (WGS) entry which is preliminary data.</text>
</comment>
<gene>
    <name evidence="1" type="ORF">ACEZDJ_18290</name>
</gene>
<evidence type="ECO:0000313" key="1">
    <source>
        <dbReference type="EMBL" id="MFC1403243.1"/>
    </source>
</evidence>
<proteinExistence type="predicted"/>
<evidence type="ECO:0000313" key="2">
    <source>
        <dbReference type="Proteomes" id="UP001592528"/>
    </source>
</evidence>
<accession>A0ABV6UP51</accession>
<dbReference type="Proteomes" id="UP001592528">
    <property type="component" value="Unassembled WGS sequence"/>
</dbReference>
<protein>
    <submittedName>
        <fullName evidence="1">Uncharacterized protein</fullName>
    </submittedName>
</protein>
<name>A0ABV6UP51_9ACTN</name>
<dbReference type="EMBL" id="JBHEZZ010000009">
    <property type="protein sequence ID" value="MFC1403243.1"/>
    <property type="molecule type" value="Genomic_DNA"/>
</dbReference>
<reference evidence="1 2" key="1">
    <citation type="submission" date="2024-09" db="EMBL/GenBank/DDBJ databases">
        <authorList>
            <person name="Lee S.D."/>
        </authorList>
    </citation>
    <scope>NUCLEOTIDE SEQUENCE [LARGE SCALE GENOMIC DNA]</scope>
    <source>
        <strain evidence="1 2">N1-5</strain>
    </source>
</reference>
<organism evidence="1 2">
    <name type="scientific">Streptacidiphilus cavernicola</name>
    <dbReference type="NCBI Taxonomy" id="3342716"/>
    <lineage>
        <taxon>Bacteria</taxon>
        <taxon>Bacillati</taxon>
        <taxon>Actinomycetota</taxon>
        <taxon>Actinomycetes</taxon>
        <taxon>Kitasatosporales</taxon>
        <taxon>Streptomycetaceae</taxon>
        <taxon>Streptacidiphilus</taxon>
    </lineage>
</organism>
<dbReference type="RefSeq" id="WP_030254470.1">
    <property type="nucleotide sequence ID" value="NZ_JBHEZZ010000009.1"/>
</dbReference>